<feature type="transmembrane region" description="Helical" evidence="2">
    <location>
        <begin position="82"/>
        <end position="102"/>
    </location>
</feature>
<dbReference type="InterPro" id="IPR051283">
    <property type="entry name" value="Sec_Metabolite_Acyltrans"/>
</dbReference>
<keyword evidence="4" id="KW-1185">Reference proteome</keyword>
<accession>A0A834ZDG9</accession>
<dbReference type="AlphaFoldDB" id="A0A834ZDG9"/>
<protein>
    <submittedName>
        <fullName evidence="3">Uncharacterized protein</fullName>
    </submittedName>
</protein>
<keyword evidence="1" id="KW-0808">Transferase</keyword>
<dbReference type="GO" id="GO:0016740">
    <property type="term" value="F:transferase activity"/>
    <property type="evidence" value="ECO:0007669"/>
    <property type="project" value="UniProtKB-KW"/>
</dbReference>
<dbReference type="InterPro" id="IPR023213">
    <property type="entry name" value="CAT-like_dom_sf"/>
</dbReference>
<dbReference type="EMBL" id="JABCRI010000006">
    <property type="protein sequence ID" value="KAF8404990.1"/>
    <property type="molecule type" value="Genomic_DNA"/>
</dbReference>
<reference evidence="3 4" key="1">
    <citation type="submission" date="2020-04" db="EMBL/GenBank/DDBJ databases">
        <title>Plant Genome Project.</title>
        <authorList>
            <person name="Zhang R.-G."/>
        </authorList>
    </citation>
    <scope>NUCLEOTIDE SEQUENCE [LARGE SCALE GENOMIC DNA]</scope>
    <source>
        <strain evidence="3">YNK0</strain>
        <tissue evidence="3">Leaf</tissue>
    </source>
</reference>
<dbReference type="Proteomes" id="UP000655225">
    <property type="component" value="Unassembled WGS sequence"/>
</dbReference>
<evidence type="ECO:0000256" key="1">
    <source>
        <dbReference type="ARBA" id="ARBA00022679"/>
    </source>
</evidence>
<evidence type="ECO:0000313" key="3">
    <source>
        <dbReference type="EMBL" id="KAF8404990.1"/>
    </source>
</evidence>
<keyword evidence="2" id="KW-0812">Transmembrane</keyword>
<dbReference type="PANTHER" id="PTHR31896">
    <property type="entry name" value="FAMILY REGULATORY PROTEIN, PUTATIVE (AFU_ORTHOLOGUE AFUA_3G14730)-RELATED"/>
    <property type="match status" value="1"/>
</dbReference>
<name>A0A834ZDG9_TETSI</name>
<evidence type="ECO:0000256" key="2">
    <source>
        <dbReference type="SAM" id="Phobius"/>
    </source>
</evidence>
<sequence length="253" mass="28148">MLNVYNNFFFFATDHAVPLQLSCLTASSSSSLSSSGVIMTRCLILPLLHEAPFHMAPTDREIVCHCGTHAVQFLLIEYGSCVVLLLNGVFFPSLLLFTLVVARTLNFPFHSSSFVGFHRSPKVLAEHIDSVSNIPLFHLDHIDTLGKLCKFVCNTTKLLSLRLEILDQLFVPLQGLMSYGNTISGGERQAVTIRTRAGLKYDGKVTVYPGHEGGGSIDLIVCLLPETMSALESDEEFMEYVPRFDDHKEYVSW</sequence>
<keyword evidence="2" id="KW-0472">Membrane</keyword>
<dbReference type="OrthoDB" id="1862401at2759"/>
<dbReference type="PANTHER" id="PTHR31896:SF12">
    <property type="entry name" value="HXXXD-TYPE ACYL-TRANSFERASE FAMILY PROTEIN"/>
    <property type="match status" value="1"/>
</dbReference>
<comment type="caution">
    <text evidence="3">The sequence shown here is derived from an EMBL/GenBank/DDBJ whole genome shotgun (WGS) entry which is preliminary data.</text>
</comment>
<gene>
    <name evidence="3" type="ORF">HHK36_009885</name>
</gene>
<organism evidence="3 4">
    <name type="scientific">Tetracentron sinense</name>
    <name type="common">Spur-leaf</name>
    <dbReference type="NCBI Taxonomy" id="13715"/>
    <lineage>
        <taxon>Eukaryota</taxon>
        <taxon>Viridiplantae</taxon>
        <taxon>Streptophyta</taxon>
        <taxon>Embryophyta</taxon>
        <taxon>Tracheophyta</taxon>
        <taxon>Spermatophyta</taxon>
        <taxon>Magnoliopsida</taxon>
        <taxon>Trochodendrales</taxon>
        <taxon>Trochodendraceae</taxon>
        <taxon>Tetracentron</taxon>
    </lineage>
</organism>
<evidence type="ECO:0000313" key="4">
    <source>
        <dbReference type="Proteomes" id="UP000655225"/>
    </source>
</evidence>
<keyword evidence="2" id="KW-1133">Transmembrane helix</keyword>
<proteinExistence type="predicted"/>
<dbReference type="Gene3D" id="3.30.559.10">
    <property type="entry name" value="Chloramphenicol acetyltransferase-like domain"/>
    <property type="match status" value="1"/>
</dbReference>